<feature type="transmembrane region" description="Helical" evidence="1">
    <location>
        <begin position="12"/>
        <end position="35"/>
    </location>
</feature>
<accession>E6QM12</accession>
<gene>
    <name evidence="2" type="ORF">CARN6_1735</name>
</gene>
<feature type="transmembrane region" description="Helical" evidence="1">
    <location>
        <begin position="55"/>
        <end position="77"/>
    </location>
</feature>
<keyword evidence="1" id="KW-0812">Transmembrane</keyword>
<reference evidence="2" key="1">
    <citation type="submission" date="2009-10" db="EMBL/GenBank/DDBJ databases">
        <title>Diversity of trophic interactions inside an arsenic-rich microbial ecosystem.</title>
        <authorList>
            <person name="Bertin P.N."/>
            <person name="Heinrich-Salmeron A."/>
            <person name="Pelletier E."/>
            <person name="Goulhen-Chollet F."/>
            <person name="Arsene-Ploetze F."/>
            <person name="Gallien S."/>
            <person name="Calteau A."/>
            <person name="Vallenet D."/>
            <person name="Casiot C."/>
            <person name="Chane-Woon-Ming B."/>
            <person name="Giloteaux L."/>
            <person name="Barakat M."/>
            <person name="Bonnefoy V."/>
            <person name="Bruneel O."/>
            <person name="Chandler M."/>
            <person name="Cleiss J."/>
            <person name="Duran R."/>
            <person name="Elbaz-Poulichet F."/>
            <person name="Fonknechten N."/>
            <person name="Lauga B."/>
            <person name="Mornico D."/>
            <person name="Ortet P."/>
            <person name="Schaeffer C."/>
            <person name="Siguier P."/>
            <person name="Alexander Thil Smith A."/>
            <person name="Van Dorsselaer A."/>
            <person name="Weissenbach J."/>
            <person name="Medigue C."/>
            <person name="Le Paslier D."/>
        </authorList>
    </citation>
    <scope>NUCLEOTIDE SEQUENCE</scope>
</reference>
<dbReference type="AlphaFoldDB" id="E6QM12"/>
<sequence length="91" mass="10395">MRDKLSVIGTLLLEVALMVFAAAATLMLLGLVSNLVAHFMFGYAWAWEMAHADDWLLFLVIIATPLLLMGGLVWMVLRDEYQRILRARMRE</sequence>
<evidence type="ECO:0000313" key="2">
    <source>
        <dbReference type="EMBL" id="CBI08283.1"/>
    </source>
</evidence>
<name>E6QM12_9ZZZZ</name>
<comment type="caution">
    <text evidence="2">The sequence shown here is derived from an EMBL/GenBank/DDBJ whole genome shotgun (WGS) entry which is preliminary data.</text>
</comment>
<organism evidence="2">
    <name type="scientific">mine drainage metagenome</name>
    <dbReference type="NCBI Taxonomy" id="410659"/>
    <lineage>
        <taxon>unclassified sequences</taxon>
        <taxon>metagenomes</taxon>
        <taxon>ecological metagenomes</taxon>
    </lineage>
</organism>
<keyword evidence="1" id="KW-1133">Transmembrane helix</keyword>
<keyword evidence="1" id="KW-0472">Membrane</keyword>
<protein>
    <submittedName>
        <fullName evidence="2">Uncharacterized protein</fullName>
    </submittedName>
</protein>
<proteinExistence type="predicted"/>
<evidence type="ECO:0000256" key="1">
    <source>
        <dbReference type="SAM" id="Phobius"/>
    </source>
</evidence>
<dbReference type="EMBL" id="CABQ01000201">
    <property type="protein sequence ID" value="CBI08283.1"/>
    <property type="molecule type" value="Genomic_DNA"/>
</dbReference>